<keyword evidence="4" id="KW-1185">Reference proteome</keyword>
<dbReference type="SMART" id="SM00849">
    <property type="entry name" value="Lactamase_B"/>
    <property type="match status" value="1"/>
</dbReference>
<reference evidence="3" key="2">
    <citation type="submission" date="2023-06" db="EMBL/GenBank/DDBJ databases">
        <authorList>
            <consortium name="Lawrence Berkeley National Laboratory"/>
            <person name="Mondo S.J."/>
            <person name="Hensen N."/>
            <person name="Bonometti L."/>
            <person name="Westerberg I."/>
            <person name="Brannstrom I.O."/>
            <person name="Guillou S."/>
            <person name="Cros-Aarteil S."/>
            <person name="Calhoun S."/>
            <person name="Haridas S."/>
            <person name="Kuo A."/>
            <person name="Pangilinan J."/>
            <person name="Riley R."/>
            <person name="Labutti K."/>
            <person name="Andreopoulos B."/>
            <person name="Lipzen A."/>
            <person name="Chen C."/>
            <person name="Yanf M."/>
            <person name="Daum C."/>
            <person name="Ng V."/>
            <person name="Clum A."/>
            <person name="Steindorff A."/>
            <person name="Ohm R."/>
            <person name="Martin F."/>
            <person name="Silar P."/>
            <person name="Natvig D."/>
            <person name="Lalanne C."/>
            <person name="Gautier V."/>
            <person name="Ament-Velasquez S.L."/>
            <person name="Kruys A."/>
            <person name="Hutchinson M.I."/>
            <person name="Powell A.J."/>
            <person name="Barry K."/>
            <person name="Miller A.N."/>
            <person name="Grigoriev I.V."/>
            <person name="Debuchy R."/>
            <person name="Gladieux P."/>
            <person name="Thoren M.H."/>
            <person name="Johannesson H."/>
        </authorList>
    </citation>
    <scope>NUCLEOTIDE SEQUENCE</scope>
    <source>
        <strain evidence="3">PSN324</strain>
    </source>
</reference>
<dbReference type="GO" id="GO:0016787">
    <property type="term" value="F:hydrolase activity"/>
    <property type="evidence" value="ECO:0007669"/>
    <property type="project" value="UniProtKB-KW"/>
</dbReference>
<dbReference type="GO" id="GO:0070813">
    <property type="term" value="P:hydrogen sulfide metabolic process"/>
    <property type="evidence" value="ECO:0007669"/>
    <property type="project" value="TreeGrafter"/>
</dbReference>
<feature type="domain" description="Metallo-beta-lactamase" evidence="2">
    <location>
        <begin position="91"/>
        <end position="285"/>
    </location>
</feature>
<dbReference type="InterPro" id="IPR044528">
    <property type="entry name" value="POD-like_MBL-fold"/>
</dbReference>
<dbReference type="PANTHER" id="PTHR43084">
    <property type="entry name" value="PERSULFIDE DIOXYGENASE ETHE1"/>
    <property type="match status" value="1"/>
</dbReference>
<dbReference type="FunFam" id="3.60.15.10:FF:000033">
    <property type="entry name" value="MBL fold metallo-hydrolase"/>
    <property type="match status" value="1"/>
</dbReference>
<evidence type="ECO:0000259" key="2">
    <source>
        <dbReference type="SMART" id="SM00849"/>
    </source>
</evidence>
<dbReference type="Gene3D" id="3.60.15.10">
    <property type="entry name" value="Ribonuclease Z/Hydroxyacylglutathione hydrolase-like"/>
    <property type="match status" value="1"/>
</dbReference>
<dbReference type="Proteomes" id="UP001321749">
    <property type="component" value="Unassembled WGS sequence"/>
</dbReference>
<evidence type="ECO:0000313" key="4">
    <source>
        <dbReference type="Proteomes" id="UP001321749"/>
    </source>
</evidence>
<dbReference type="InterPro" id="IPR036866">
    <property type="entry name" value="RibonucZ/Hydroxyglut_hydro"/>
</dbReference>
<evidence type="ECO:0000256" key="1">
    <source>
        <dbReference type="ARBA" id="ARBA00022723"/>
    </source>
</evidence>
<dbReference type="GO" id="GO:0046872">
    <property type="term" value="F:metal ion binding"/>
    <property type="evidence" value="ECO:0007669"/>
    <property type="project" value="UniProtKB-KW"/>
</dbReference>
<reference evidence="3" key="1">
    <citation type="journal article" date="2023" name="Mol. Phylogenet. Evol.">
        <title>Genome-scale phylogeny and comparative genomics of the fungal order Sordariales.</title>
        <authorList>
            <person name="Hensen N."/>
            <person name="Bonometti L."/>
            <person name="Westerberg I."/>
            <person name="Brannstrom I.O."/>
            <person name="Guillou S."/>
            <person name="Cros-Aarteil S."/>
            <person name="Calhoun S."/>
            <person name="Haridas S."/>
            <person name="Kuo A."/>
            <person name="Mondo S."/>
            <person name="Pangilinan J."/>
            <person name="Riley R."/>
            <person name="LaButti K."/>
            <person name="Andreopoulos B."/>
            <person name="Lipzen A."/>
            <person name="Chen C."/>
            <person name="Yan M."/>
            <person name="Daum C."/>
            <person name="Ng V."/>
            <person name="Clum A."/>
            <person name="Steindorff A."/>
            <person name="Ohm R.A."/>
            <person name="Martin F."/>
            <person name="Silar P."/>
            <person name="Natvig D.O."/>
            <person name="Lalanne C."/>
            <person name="Gautier V."/>
            <person name="Ament-Velasquez S.L."/>
            <person name="Kruys A."/>
            <person name="Hutchinson M.I."/>
            <person name="Powell A.J."/>
            <person name="Barry K."/>
            <person name="Miller A.N."/>
            <person name="Grigoriev I.V."/>
            <person name="Debuchy R."/>
            <person name="Gladieux P."/>
            <person name="Hiltunen Thoren M."/>
            <person name="Johannesson H."/>
        </authorList>
    </citation>
    <scope>NUCLEOTIDE SEQUENCE</scope>
    <source>
        <strain evidence="3">PSN324</strain>
    </source>
</reference>
<evidence type="ECO:0000313" key="3">
    <source>
        <dbReference type="EMBL" id="KAK4460404.1"/>
    </source>
</evidence>
<proteinExistence type="predicted"/>
<dbReference type="CDD" id="cd07724">
    <property type="entry name" value="POD-like_MBL-fold"/>
    <property type="match status" value="1"/>
</dbReference>
<dbReference type="InterPro" id="IPR051682">
    <property type="entry name" value="Mito_Persulfide_Diox"/>
</dbReference>
<gene>
    <name evidence="3" type="ORF">QBC42DRAFT_272495</name>
</gene>
<dbReference type="Pfam" id="PF00753">
    <property type="entry name" value="Lactamase_B"/>
    <property type="match status" value="1"/>
</dbReference>
<dbReference type="EMBL" id="MU865013">
    <property type="protein sequence ID" value="KAK4460404.1"/>
    <property type="molecule type" value="Genomic_DNA"/>
</dbReference>
<sequence length="372" mass="40921">MNALQFQHGADIALRCRATTGLLLAPLITAALRVPIRKASTSIPTVFRPRPSSPLLRLVSPIRQPNFSASYSTAATTAEPTIHPVFEPKTGTFQYLVADPSTKTAVIIDPVLDYDKCSQTITTTTADALLTLVREKGYTISRILETHAHADHLTASFYLQRRLAEQQGSNPPVCIGKRIGQVQTLFGKRYGIDAEEYEGVFDKLFEDDEQFEIGALKAKAMHLPGHTPDHLGYRIGDNVFCGDSLFNVDIGTARCDFPGGSAHSLYQSARKLLSLPDRVKVWTGHDYPPEGGREPVAYVTVAGHREMNKHVMDGITEEGFVAMRNERDSHLGAPRLLHESLQVNVRAGRLPKEDQAGMRLLKIPVKVKGAGF</sequence>
<dbReference type="GO" id="GO:0050313">
    <property type="term" value="F:sulfur dioxygenase activity"/>
    <property type="evidence" value="ECO:0007669"/>
    <property type="project" value="InterPro"/>
</dbReference>
<keyword evidence="1" id="KW-0479">Metal-binding</keyword>
<dbReference type="GO" id="GO:0006749">
    <property type="term" value="P:glutathione metabolic process"/>
    <property type="evidence" value="ECO:0007669"/>
    <property type="project" value="InterPro"/>
</dbReference>
<dbReference type="SUPFAM" id="SSF56281">
    <property type="entry name" value="Metallo-hydrolase/oxidoreductase"/>
    <property type="match status" value="1"/>
</dbReference>
<dbReference type="InterPro" id="IPR001279">
    <property type="entry name" value="Metallo-B-lactamas"/>
</dbReference>
<dbReference type="PANTHER" id="PTHR43084:SF1">
    <property type="entry name" value="PERSULFIDE DIOXYGENASE ETHE1, MITOCHONDRIAL"/>
    <property type="match status" value="1"/>
</dbReference>
<protein>
    <submittedName>
        <fullName evidence="3">Beta-lactamase hydrolase-like protein</fullName>
    </submittedName>
</protein>
<dbReference type="AlphaFoldDB" id="A0AAV9HK37"/>
<keyword evidence="3" id="KW-0378">Hydrolase</keyword>
<name>A0AAV9HK37_9PEZI</name>
<organism evidence="3 4">
    <name type="scientific">Cladorrhinum samala</name>
    <dbReference type="NCBI Taxonomy" id="585594"/>
    <lineage>
        <taxon>Eukaryota</taxon>
        <taxon>Fungi</taxon>
        <taxon>Dikarya</taxon>
        <taxon>Ascomycota</taxon>
        <taxon>Pezizomycotina</taxon>
        <taxon>Sordariomycetes</taxon>
        <taxon>Sordariomycetidae</taxon>
        <taxon>Sordariales</taxon>
        <taxon>Podosporaceae</taxon>
        <taxon>Cladorrhinum</taxon>
    </lineage>
</organism>
<comment type="caution">
    <text evidence="3">The sequence shown here is derived from an EMBL/GenBank/DDBJ whole genome shotgun (WGS) entry which is preliminary data.</text>
</comment>
<accession>A0AAV9HK37</accession>